<organism evidence="3 4">
    <name type="scientific">Prymnesium parvum</name>
    <name type="common">Toxic golden alga</name>
    <dbReference type="NCBI Taxonomy" id="97485"/>
    <lineage>
        <taxon>Eukaryota</taxon>
        <taxon>Haptista</taxon>
        <taxon>Haptophyta</taxon>
        <taxon>Prymnesiophyceae</taxon>
        <taxon>Prymnesiales</taxon>
        <taxon>Prymnesiaceae</taxon>
        <taxon>Prymnesium</taxon>
    </lineage>
</organism>
<comment type="caution">
    <text evidence="3">The sequence shown here is derived from an EMBL/GenBank/DDBJ whole genome shotgun (WGS) entry which is preliminary data.</text>
</comment>
<evidence type="ECO:0000313" key="4">
    <source>
        <dbReference type="Proteomes" id="UP001515480"/>
    </source>
</evidence>
<reference evidence="3 4" key="1">
    <citation type="journal article" date="2024" name="Science">
        <title>Giant polyketide synthase enzymes in the biosynthesis of giant marine polyether toxins.</title>
        <authorList>
            <person name="Fallon T.R."/>
            <person name="Shende V.V."/>
            <person name="Wierzbicki I.H."/>
            <person name="Pendleton A.L."/>
            <person name="Watervoot N.F."/>
            <person name="Auber R.P."/>
            <person name="Gonzalez D.J."/>
            <person name="Wisecaver J.H."/>
            <person name="Moore B.S."/>
        </authorList>
    </citation>
    <scope>NUCLEOTIDE SEQUENCE [LARGE SCALE GENOMIC DNA]</scope>
    <source>
        <strain evidence="3 4">12B1</strain>
    </source>
</reference>
<name>A0AB34JM28_PRYPA</name>
<proteinExistence type="predicted"/>
<evidence type="ECO:0000256" key="1">
    <source>
        <dbReference type="SAM" id="MobiDB-lite"/>
    </source>
</evidence>
<keyword evidence="4" id="KW-1185">Reference proteome</keyword>
<gene>
    <name evidence="3" type="ORF">AB1Y20_017952</name>
</gene>
<feature type="transmembrane region" description="Helical" evidence="2">
    <location>
        <begin position="45"/>
        <end position="65"/>
    </location>
</feature>
<keyword evidence="2" id="KW-1133">Transmembrane helix</keyword>
<dbReference type="EMBL" id="JBGBPQ010000006">
    <property type="protein sequence ID" value="KAL1522989.1"/>
    <property type="molecule type" value="Genomic_DNA"/>
</dbReference>
<feature type="compositionally biased region" description="Pro residues" evidence="1">
    <location>
        <begin position="14"/>
        <end position="23"/>
    </location>
</feature>
<dbReference type="Proteomes" id="UP001515480">
    <property type="component" value="Unassembled WGS sequence"/>
</dbReference>
<feature type="region of interest" description="Disordered" evidence="1">
    <location>
        <begin position="1"/>
        <end position="29"/>
    </location>
</feature>
<sequence length="412" mass="46042">MLNVEEHAGSEQPDPQPTSPRRPSPLASASQPLTHLRRRISLRPLLCVCGLLLLVMMWRTCFYVIGSLFPETGIVAFAHLYGWTWHPAFSRRSVEASCSVDEVIGAAGRTAGTAPHYDVRAGRRDCQLPYNETRHACRTHDGATPERHPNVTVVTALFDIGRTNRPLCHYLRYMVNLLRMDVNLVVYASPETLIVVERVRAHYGFTNKTDLQAVISWASIPFGPLLPKMYSAVVNSFAGHFSHLFVAGLPEHIIPEYDLINAAKVGFLRGAIERNTFDSQFFFWMDAGAGHGKAKFYDQWCPCTAAIRDKVTLLAGPPEADQPPGVTAEKMTWNVYFSQHFTEHMYCPVGAAWGGDGAAILQFEAVFSKVLHNVLQHNLIDDDQPLLALAYYENSSLFRLMPGHSHSFVNMC</sequence>
<accession>A0AB34JM28</accession>
<keyword evidence="2" id="KW-0812">Transmembrane</keyword>
<dbReference type="InterPro" id="IPR011735">
    <property type="entry name" value="WlaTC/HtrL_glycosyltransf"/>
</dbReference>
<evidence type="ECO:0008006" key="5">
    <source>
        <dbReference type="Google" id="ProtNLM"/>
    </source>
</evidence>
<dbReference type="Pfam" id="PF09612">
    <property type="entry name" value="HtrL_YibB"/>
    <property type="match status" value="1"/>
</dbReference>
<keyword evidence="2" id="KW-0472">Membrane</keyword>
<protein>
    <recommendedName>
        <fullName evidence="5">Protein xylosyltransferase</fullName>
    </recommendedName>
</protein>
<dbReference type="AlphaFoldDB" id="A0AB34JM28"/>
<evidence type="ECO:0000256" key="2">
    <source>
        <dbReference type="SAM" id="Phobius"/>
    </source>
</evidence>
<evidence type="ECO:0000313" key="3">
    <source>
        <dbReference type="EMBL" id="KAL1522989.1"/>
    </source>
</evidence>